<keyword evidence="3" id="KW-1185">Reference proteome</keyword>
<name>A6G2Q8_9BACT</name>
<evidence type="ECO:0000259" key="1">
    <source>
        <dbReference type="Pfam" id="PF13810"/>
    </source>
</evidence>
<gene>
    <name evidence="2" type="ORF">PPSIR1_31703</name>
</gene>
<dbReference type="InterPro" id="IPR025442">
    <property type="entry name" value="DUF4185"/>
</dbReference>
<feature type="domain" description="DUF4185" evidence="1">
    <location>
        <begin position="205"/>
        <end position="333"/>
    </location>
</feature>
<dbReference type="EMBL" id="ABCS01000016">
    <property type="protein sequence ID" value="EDM79758.1"/>
    <property type="molecule type" value="Genomic_DNA"/>
</dbReference>
<sequence length="353" mass="36797">MAACSGASGSAVVEIESVAEVSPSASVPALEGVAQTRGGVSLIAFERGLWLFGPTTSLQPDADGRVDRASAWSSTMDFDADDGLGPFEMATDAAGGPAEVLIKTAEELAFEAAGAELEPPARVRLEPLGAARQSLYGPVLVYYAKSRVDGGSGGSGGGAVGSSVAIWNAVELGAQRPVFDPAAPEPTLLFLAPEPAYGLAPTLVDGAVHVWACTDRQVEVPCTLASVPAGEAFERDAYRFWTGAGWSEAIDEAAPLFDGAERLSVHLNGFVDLWLAFYAKEGVAVVRSAPALTGPWSPELPVTELEPGAHSVLGHGELRREAGALEYLTYVRPSPEDPAVEELRLLELRLSPS</sequence>
<dbReference type="STRING" id="391625.PPSIR1_31703"/>
<reference evidence="2 3" key="1">
    <citation type="submission" date="2007-06" db="EMBL/GenBank/DDBJ databases">
        <authorList>
            <person name="Shimkets L."/>
            <person name="Ferriera S."/>
            <person name="Johnson J."/>
            <person name="Kravitz S."/>
            <person name="Beeson K."/>
            <person name="Sutton G."/>
            <person name="Rogers Y.-H."/>
            <person name="Friedman R."/>
            <person name="Frazier M."/>
            <person name="Venter J.C."/>
        </authorList>
    </citation>
    <scope>NUCLEOTIDE SEQUENCE [LARGE SCALE GENOMIC DNA]</scope>
    <source>
        <strain evidence="2 3">SIR-1</strain>
    </source>
</reference>
<dbReference type="Proteomes" id="UP000005801">
    <property type="component" value="Unassembled WGS sequence"/>
</dbReference>
<protein>
    <recommendedName>
        <fullName evidence="1">DUF4185 domain-containing protein</fullName>
    </recommendedName>
</protein>
<dbReference type="Pfam" id="PF13810">
    <property type="entry name" value="DUF4185"/>
    <property type="match status" value="1"/>
</dbReference>
<proteinExistence type="predicted"/>
<evidence type="ECO:0000313" key="3">
    <source>
        <dbReference type="Proteomes" id="UP000005801"/>
    </source>
</evidence>
<dbReference type="AlphaFoldDB" id="A6G2Q8"/>
<organism evidence="2 3">
    <name type="scientific">Plesiocystis pacifica SIR-1</name>
    <dbReference type="NCBI Taxonomy" id="391625"/>
    <lineage>
        <taxon>Bacteria</taxon>
        <taxon>Pseudomonadati</taxon>
        <taxon>Myxococcota</taxon>
        <taxon>Polyangia</taxon>
        <taxon>Nannocystales</taxon>
        <taxon>Nannocystaceae</taxon>
        <taxon>Plesiocystis</taxon>
    </lineage>
</organism>
<accession>A6G2Q8</accession>
<comment type="caution">
    <text evidence="2">The sequence shown here is derived from an EMBL/GenBank/DDBJ whole genome shotgun (WGS) entry which is preliminary data.</text>
</comment>
<evidence type="ECO:0000313" key="2">
    <source>
        <dbReference type="EMBL" id="EDM79758.1"/>
    </source>
</evidence>